<feature type="signal peptide" evidence="1">
    <location>
        <begin position="1"/>
        <end position="20"/>
    </location>
</feature>
<keyword evidence="3" id="KW-1185">Reference proteome</keyword>
<accession>A0A4Y3RJ67</accession>
<sequence>MTVVARGAGAALGTARGAGAAVAAGTTGVIVGPAGGALWRWTDTGRATDRAGGGEPIGTTGRGWAAEGAAASLGRTGEGPGVRRGTAGPATAFAGALAGAGRLGASGRVEASGRADRRCTVAGAVARGRSVTVTRGRSVAVARGTGVTGAGVEDGSAVVGIEVAAERCTTGGTGAVAAGIDETGAGAGAMGSREVVEGDGSAGYGGVFGRTGFPGVG</sequence>
<organism evidence="2 3">
    <name type="scientific">Streptomyces gardneri</name>
    <dbReference type="NCBI Taxonomy" id="66892"/>
    <lineage>
        <taxon>Bacteria</taxon>
        <taxon>Bacillati</taxon>
        <taxon>Actinomycetota</taxon>
        <taxon>Actinomycetes</taxon>
        <taxon>Kitasatosporales</taxon>
        <taxon>Streptomycetaceae</taxon>
        <taxon>Streptomyces</taxon>
    </lineage>
</organism>
<dbReference type="EMBL" id="BJMN01000010">
    <property type="protein sequence ID" value="GEB55880.1"/>
    <property type="molecule type" value="Genomic_DNA"/>
</dbReference>
<reference evidence="2 3" key="1">
    <citation type="submission" date="2019-06" db="EMBL/GenBank/DDBJ databases">
        <title>Whole genome shotgun sequence of Streptomyces gardneri NBRC 12865.</title>
        <authorList>
            <person name="Hosoyama A."/>
            <person name="Uohara A."/>
            <person name="Ohji S."/>
            <person name="Ichikawa N."/>
        </authorList>
    </citation>
    <scope>NUCLEOTIDE SEQUENCE [LARGE SCALE GENOMIC DNA]</scope>
    <source>
        <strain evidence="2 3">NBRC 12865</strain>
    </source>
</reference>
<evidence type="ECO:0000313" key="2">
    <source>
        <dbReference type="EMBL" id="GEB55880.1"/>
    </source>
</evidence>
<protein>
    <recommendedName>
        <fullName evidence="4">PE-PGRS family protein</fullName>
    </recommendedName>
</protein>
<feature type="chain" id="PRO_5021250409" description="PE-PGRS family protein" evidence="1">
    <location>
        <begin position="21"/>
        <end position="217"/>
    </location>
</feature>
<dbReference type="AlphaFoldDB" id="A0A4Y3RJ67"/>
<name>A0A4Y3RJ67_9ACTN</name>
<proteinExistence type="predicted"/>
<dbReference type="Proteomes" id="UP000315226">
    <property type="component" value="Unassembled WGS sequence"/>
</dbReference>
<evidence type="ECO:0008006" key="4">
    <source>
        <dbReference type="Google" id="ProtNLM"/>
    </source>
</evidence>
<gene>
    <name evidence="2" type="ORF">SGA01_14850</name>
</gene>
<evidence type="ECO:0000313" key="3">
    <source>
        <dbReference type="Proteomes" id="UP000315226"/>
    </source>
</evidence>
<keyword evidence="1" id="KW-0732">Signal</keyword>
<comment type="caution">
    <text evidence="2">The sequence shown here is derived from an EMBL/GenBank/DDBJ whole genome shotgun (WGS) entry which is preliminary data.</text>
</comment>
<evidence type="ECO:0000256" key="1">
    <source>
        <dbReference type="SAM" id="SignalP"/>
    </source>
</evidence>